<dbReference type="CDD" id="cd00553">
    <property type="entry name" value="NAD_synthase"/>
    <property type="match status" value="1"/>
</dbReference>
<feature type="binding site" evidence="7">
    <location>
        <position position="525"/>
    </location>
    <ligand>
        <name>deamido-NAD(+)</name>
        <dbReference type="ChEBI" id="CHEBI:58437"/>
        <note>ligand shared between two neighboring subunits</note>
    </ligand>
</feature>
<comment type="catalytic activity">
    <reaction evidence="7 8">
        <text>deamido-NAD(+) + L-glutamine + ATP + H2O = L-glutamate + AMP + diphosphate + NAD(+) + H(+)</text>
        <dbReference type="Rhea" id="RHEA:24384"/>
        <dbReference type="ChEBI" id="CHEBI:15377"/>
        <dbReference type="ChEBI" id="CHEBI:15378"/>
        <dbReference type="ChEBI" id="CHEBI:29985"/>
        <dbReference type="ChEBI" id="CHEBI:30616"/>
        <dbReference type="ChEBI" id="CHEBI:33019"/>
        <dbReference type="ChEBI" id="CHEBI:57540"/>
        <dbReference type="ChEBI" id="CHEBI:58359"/>
        <dbReference type="ChEBI" id="CHEBI:58437"/>
        <dbReference type="ChEBI" id="CHEBI:456215"/>
        <dbReference type="EC" id="6.3.5.1"/>
    </reaction>
</comment>
<evidence type="ECO:0000256" key="5">
    <source>
        <dbReference type="ARBA" id="ARBA00022840"/>
    </source>
</evidence>
<reference evidence="11 12" key="1">
    <citation type="submission" date="2023-11" db="EMBL/GenBank/DDBJ databases">
        <title>MicrobeMod: A computational toolkit for identifying prokaryotic methylation and restriction-modification with nanopore sequencing.</title>
        <authorList>
            <person name="Crits-Christoph A."/>
            <person name="Kang S.C."/>
            <person name="Lee H."/>
            <person name="Ostrov N."/>
        </authorList>
    </citation>
    <scope>NUCLEOTIDE SEQUENCE [LARGE SCALE GENOMIC DNA]</scope>
    <source>
        <strain evidence="11 12">DSMZ 16071</strain>
    </source>
</reference>
<dbReference type="Gene3D" id="3.40.50.620">
    <property type="entry name" value="HUPs"/>
    <property type="match status" value="1"/>
</dbReference>
<dbReference type="InterPro" id="IPR022310">
    <property type="entry name" value="NAD/GMP_synthase"/>
</dbReference>
<feature type="active site" description="Proton acceptor; for glutaminase activity" evidence="7">
    <location>
        <position position="60"/>
    </location>
</feature>
<dbReference type="PIRSF" id="PIRSF006630">
    <property type="entry name" value="NADS_GAT"/>
    <property type="match status" value="1"/>
</dbReference>
<feature type="binding site" evidence="7">
    <location>
        <position position="410"/>
    </location>
    <ligand>
        <name>ATP</name>
        <dbReference type="ChEBI" id="CHEBI:30616"/>
    </ligand>
</feature>
<dbReference type="NCBIfam" id="TIGR00552">
    <property type="entry name" value="nadE"/>
    <property type="match status" value="1"/>
</dbReference>
<protein>
    <recommendedName>
        <fullName evidence="7 8">Glutamine-dependent NAD(+) synthetase</fullName>
        <ecNumber evidence="7 8">6.3.5.1</ecNumber>
    </recommendedName>
    <alternativeName>
        <fullName evidence="7 8">NAD(+) synthase [glutamine-hydrolyzing]</fullName>
    </alternativeName>
</protein>
<keyword evidence="3 7" id="KW-0436">Ligase</keyword>
<dbReference type="InterPro" id="IPR014445">
    <property type="entry name" value="Gln-dep_NAD_synthase"/>
</dbReference>
<dbReference type="CDD" id="cd07570">
    <property type="entry name" value="GAT_Gln-NAD-synth"/>
    <property type="match status" value="1"/>
</dbReference>
<sequence>MKKFVIAGKYRANYQLSSAMRIAIAQNNYTVGDIRHNLELIKSSLKQAESDNADIVVFSELSLCGYPPEDLLLRPDLYTIIDDAIDELLSLNSNVAMVIGHPIKEPEGLFNVATVIHQNKILVQYRKQLLPNYSVFDEKRYFESGSEDCVFEFKGVNVGLLVCEDLWYPEPTARVKALGADILLSPNASPYCYGKGALRSAEMGARARENELPIVYVNQIGGQDELIFDGCSAVYNEEGQRVFQMAEMAEDFAFIDFDKTSGAIKPSKGYLNQFHGEEEIWQALVLGVRDYAHKNGFKGALLGLSGGIDSAVTLAVAVDALGKENVNAVMMPFRYTASMSIEDAEAEAKALGIEFDVISIEPMYEAFMSQLSSQFAGTETDLTEQNIQARCRGTLLMALSNKFGRLVLTTGNKSEVAVGYCTLYGDMAGGLDVLKDVSKTMVYRLARYRNTISPVIPERVITRPPSAELAPDQKDEDNLPPYDILDAILEAYVEQDKGIDDIVAMGYDEADVRRVIWLVDINEHKRRQAPPGIRITQRAFGRDRRYPITSGFGRQFKSK</sequence>
<keyword evidence="6 7" id="KW-0520">NAD</keyword>
<proteinExistence type="inferred from homology"/>
<evidence type="ECO:0000256" key="8">
    <source>
        <dbReference type="PIRNR" id="PIRNR006630"/>
    </source>
</evidence>
<dbReference type="EMBL" id="CP140158">
    <property type="protein sequence ID" value="WQG84629.1"/>
    <property type="molecule type" value="Genomic_DNA"/>
</dbReference>
<evidence type="ECO:0000256" key="3">
    <source>
        <dbReference type="ARBA" id="ARBA00022598"/>
    </source>
</evidence>
<dbReference type="EC" id="6.3.5.1" evidence="7 8"/>
<dbReference type="PANTHER" id="PTHR23090:SF9">
    <property type="entry name" value="GLUTAMINE-DEPENDENT NAD(+) SYNTHETASE"/>
    <property type="match status" value="1"/>
</dbReference>
<dbReference type="InterPro" id="IPR014729">
    <property type="entry name" value="Rossmann-like_a/b/a_fold"/>
</dbReference>
<evidence type="ECO:0000313" key="11">
    <source>
        <dbReference type="EMBL" id="WQG84629.1"/>
    </source>
</evidence>
<dbReference type="GO" id="GO:0003952">
    <property type="term" value="F:NAD+ synthase (glutamine-hydrolyzing) activity"/>
    <property type="evidence" value="ECO:0007669"/>
    <property type="project" value="UniProtKB-EC"/>
</dbReference>
<evidence type="ECO:0000256" key="2">
    <source>
        <dbReference type="ARBA" id="ARBA00007145"/>
    </source>
</evidence>
<comment type="caution">
    <text evidence="7">Lacks conserved residue(s) required for the propagation of feature annotation.</text>
</comment>
<comment type="pathway">
    <text evidence="1 7 8">Cofactor biosynthesis; NAD(+) biosynthesis; NAD(+) from deamido-NAD(+) (L-Gln route): step 1/1.</text>
</comment>
<evidence type="ECO:0000256" key="4">
    <source>
        <dbReference type="ARBA" id="ARBA00022741"/>
    </source>
</evidence>
<keyword evidence="5 7" id="KW-0067">ATP-binding</keyword>
<dbReference type="Proteomes" id="UP001324185">
    <property type="component" value="Chromosome"/>
</dbReference>
<evidence type="ECO:0000256" key="6">
    <source>
        <dbReference type="ARBA" id="ARBA00023027"/>
    </source>
</evidence>
<dbReference type="HAMAP" id="MF_02090">
    <property type="entry name" value="NadE_glutamine_dep"/>
    <property type="match status" value="1"/>
</dbReference>
<feature type="binding site" evidence="7">
    <location>
        <position position="415"/>
    </location>
    <ligand>
        <name>deamido-NAD(+)</name>
        <dbReference type="ChEBI" id="CHEBI:58437"/>
        <note>ligand shared between two neighboring subunits</note>
    </ligand>
</feature>
<dbReference type="Pfam" id="PF00795">
    <property type="entry name" value="CN_hydrolase"/>
    <property type="match status" value="1"/>
</dbReference>
<feature type="binding site" evidence="7">
    <location>
        <position position="195"/>
    </location>
    <ligand>
        <name>L-glutamine</name>
        <dbReference type="ChEBI" id="CHEBI:58359"/>
    </ligand>
</feature>
<feature type="domain" description="CN hydrolase" evidence="10">
    <location>
        <begin position="20"/>
        <end position="259"/>
    </location>
</feature>
<dbReference type="PANTHER" id="PTHR23090">
    <property type="entry name" value="NH 3 /GLUTAMINE-DEPENDENT NAD + SYNTHETASE"/>
    <property type="match status" value="1"/>
</dbReference>
<dbReference type="NCBIfam" id="NF010588">
    <property type="entry name" value="PRK13981.1"/>
    <property type="match status" value="1"/>
</dbReference>
<evidence type="ECO:0000313" key="12">
    <source>
        <dbReference type="Proteomes" id="UP001324185"/>
    </source>
</evidence>
<dbReference type="Gene3D" id="3.60.110.10">
    <property type="entry name" value="Carbon-nitrogen hydrolase"/>
    <property type="match status" value="1"/>
</dbReference>
<comment type="similarity">
    <text evidence="2 7 8">In the C-terminal section; belongs to the NAD synthetase family.</text>
</comment>
<comment type="similarity">
    <text evidence="9">Belongs to the NAD synthetase family.</text>
</comment>
<dbReference type="PROSITE" id="PS50263">
    <property type="entry name" value="CN_HYDROLASE"/>
    <property type="match status" value="1"/>
</dbReference>
<keyword evidence="4 7" id="KW-0547">Nucleotide-binding</keyword>
<name>A0ABZ0X2L4_9GAMM</name>
<dbReference type="InterPro" id="IPR003694">
    <property type="entry name" value="NAD_synthase"/>
</dbReference>
<dbReference type="SUPFAM" id="SSF56317">
    <property type="entry name" value="Carbon-nitrogen hydrolase"/>
    <property type="match status" value="1"/>
</dbReference>
<dbReference type="InterPro" id="IPR003010">
    <property type="entry name" value="C-N_Hydrolase"/>
</dbReference>
<dbReference type="InterPro" id="IPR036526">
    <property type="entry name" value="C-N_Hydrolase_sf"/>
</dbReference>
<evidence type="ECO:0000256" key="1">
    <source>
        <dbReference type="ARBA" id="ARBA00005188"/>
    </source>
</evidence>
<feature type="binding site" evidence="7">
    <location>
        <position position="189"/>
    </location>
    <ligand>
        <name>L-glutamine</name>
        <dbReference type="ChEBI" id="CHEBI:58359"/>
    </ligand>
</feature>
<feature type="active site" description="For glutaminase activity" evidence="7">
    <location>
        <position position="127"/>
    </location>
</feature>
<evidence type="ECO:0000259" key="10">
    <source>
        <dbReference type="PROSITE" id="PS50263"/>
    </source>
</evidence>
<accession>A0ABZ0X2L4</accession>
<comment type="function">
    <text evidence="7">Catalyzes the ATP-dependent amidation of deamido-NAD to form NAD. Uses L-glutamine as a nitrogen source.</text>
</comment>
<evidence type="ECO:0000256" key="7">
    <source>
        <dbReference type="HAMAP-Rule" id="MF_02090"/>
    </source>
</evidence>
<keyword evidence="12" id="KW-1185">Reference proteome</keyword>
<feature type="binding site" evidence="7">
    <location>
        <position position="386"/>
    </location>
    <ligand>
        <name>deamido-NAD(+)</name>
        <dbReference type="ChEBI" id="CHEBI:58437"/>
        <note>ligand shared between two neighboring subunits</note>
    </ligand>
</feature>
<organism evidence="11 12">
    <name type="scientific">Kangiella aquimarina</name>
    <dbReference type="NCBI Taxonomy" id="261965"/>
    <lineage>
        <taxon>Bacteria</taxon>
        <taxon>Pseudomonadati</taxon>
        <taxon>Pseudomonadota</taxon>
        <taxon>Gammaproteobacteria</taxon>
        <taxon>Kangiellales</taxon>
        <taxon>Kangiellaceae</taxon>
        <taxon>Kangiella</taxon>
    </lineage>
</organism>
<feature type="active site" description="Nucleophile; for glutaminase activity" evidence="7">
    <location>
        <position position="163"/>
    </location>
</feature>
<feature type="binding site" evidence="7">
    <location>
        <position position="133"/>
    </location>
    <ligand>
        <name>L-glutamine</name>
        <dbReference type="ChEBI" id="CHEBI:58359"/>
    </ligand>
</feature>
<evidence type="ECO:0000256" key="9">
    <source>
        <dbReference type="RuleBase" id="RU003811"/>
    </source>
</evidence>
<dbReference type="Pfam" id="PF02540">
    <property type="entry name" value="NAD_synthase"/>
    <property type="match status" value="1"/>
</dbReference>
<feature type="binding site" evidence="7">
    <location>
        <begin position="303"/>
        <end position="310"/>
    </location>
    <ligand>
        <name>ATP</name>
        <dbReference type="ChEBI" id="CHEBI:30616"/>
    </ligand>
</feature>
<gene>
    <name evidence="7" type="primary">nadE</name>
    <name evidence="11" type="ORF">SR900_09160</name>
</gene>
<dbReference type="SUPFAM" id="SSF52402">
    <property type="entry name" value="Adenine nucleotide alpha hydrolases-like"/>
    <property type="match status" value="1"/>
</dbReference>